<dbReference type="AlphaFoldDB" id="A0A6A4I653"/>
<feature type="compositionally biased region" description="Polar residues" evidence="1">
    <location>
        <begin position="724"/>
        <end position="748"/>
    </location>
</feature>
<sequence length="908" mass="98780">MAKNRVLLNPNQQAPLMSSPHTNTLTIVAEDDDDNDICPVCDGQCTCSNNTSSFYRQPPVATTAPSPPARDPTKPILKIRLPPNLLKRKLPQPTAGPSTAPPTQSQHVPKRRGRPPKNPALRAGLGVAGPSTSAYQRPKSKPVPRFPQKRSLKSTTNGGVQKKLIKKRKRVDSDAESLPSELTDIDDDDDDNDARSIGFPTFLSASAISSVISSTSSASSSDAGSLSGFETDSSIEAEEESFILNEERARVRRELLNGGEESMQKRRDTNWVIRPRQLSVGAPSDVDMDGDSDATEDADDDEDEEEEDDDEPDDEDTEDTDVRRHGYAGLVTAWSDDEESSFDADLFFANLSDQESSGSSTQSDDGEDGDYFDLEHDLSETAASLIPHLRQGVGIGIPNLAFEVTEGWDGQVLFTNGLVESSSQGGLRSLLETAFLPSGPETSPSPGPDGDVEMLSTDADGEADEEGYEQDIDQDTAEAEGEGDTTDEELVGEDDLPNERAMSLFNTPFSFRNVASINPLSTLSPTSSPCSYRGQQSFDSPRPSDILAQRMAAWGTADIEEEFEGEELEEEDEESASVREQKEKERAARGGLPRTGLFEVSEKARQAIINGEHAIPSSYPKFTGRRSKNVKSMSLSMSREGRAEEFESLLRRSFSTYLRPSSLPPSSTRDNFPLSPLNEAGEDTTLPPNAAITSPEPHSESLLEEPAAQPMSIDLDDVLDASFLESNDTPNTDPNAGSSIAASTSSDGDPSARRYIQGLNRWDVISVGALRKTGVLTDSTAGWGSDSGPDYTAYSNVMKSSPLSTMLWHNRNGAPKQQRSMGQAMSPELGPVKDGDRTPTPQKQSPPFNAKSRKELRKERKLKRKSHGPINHPKQHRLHHQHNHHPNSKYRSTSSSQRASAAVPPLTI</sequence>
<evidence type="ECO:0000256" key="1">
    <source>
        <dbReference type="SAM" id="MobiDB-lite"/>
    </source>
</evidence>
<evidence type="ECO:0000313" key="2">
    <source>
        <dbReference type="EMBL" id="KAE9406189.1"/>
    </source>
</evidence>
<feature type="compositionally biased region" description="Basic and acidic residues" evidence="1">
    <location>
        <begin position="245"/>
        <end position="255"/>
    </location>
</feature>
<evidence type="ECO:0000313" key="3">
    <source>
        <dbReference type="Proteomes" id="UP000799118"/>
    </source>
</evidence>
<feature type="region of interest" description="Disordered" evidence="1">
    <location>
        <begin position="436"/>
        <end position="494"/>
    </location>
</feature>
<dbReference type="OrthoDB" id="3259498at2759"/>
<gene>
    <name evidence="2" type="ORF">BT96DRAFT_1015175</name>
</gene>
<reference evidence="2" key="1">
    <citation type="journal article" date="2019" name="Environ. Microbiol.">
        <title>Fungal ecological strategies reflected in gene transcription - a case study of two litter decomposers.</title>
        <authorList>
            <person name="Barbi F."/>
            <person name="Kohler A."/>
            <person name="Barry K."/>
            <person name="Baskaran P."/>
            <person name="Daum C."/>
            <person name="Fauchery L."/>
            <person name="Ihrmark K."/>
            <person name="Kuo A."/>
            <person name="LaButti K."/>
            <person name="Lipzen A."/>
            <person name="Morin E."/>
            <person name="Grigoriev I.V."/>
            <person name="Henrissat B."/>
            <person name="Lindahl B."/>
            <person name="Martin F."/>
        </authorList>
    </citation>
    <scope>NUCLEOTIDE SEQUENCE</scope>
    <source>
        <strain evidence="2">JB14</strain>
    </source>
</reference>
<feature type="region of interest" description="Disordered" evidence="1">
    <location>
        <begin position="615"/>
        <end position="705"/>
    </location>
</feature>
<feature type="region of interest" description="Disordered" evidence="1">
    <location>
        <begin position="52"/>
        <end position="198"/>
    </location>
</feature>
<feature type="compositionally biased region" description="Acidic residues" evidence="1">
    <location>
        <begin position="459"/>
        <end position="494"/>
    </location>
</feature>
<protein>
    <submittedName>
        <fullName evidence="2">Uncharacterized protein</fullName>
    </submittedName>
</protein>
<dbReference type="PANTHER" id="PTHR35711">
    <property type="entry name" value="EXPRESSED PROTEIN"/>
    <property type="match status" value="1"/>
</dbReference>
<feature type="compositionally biased region" description="Low complexity" evidence="1">
    <location>
        <begin position="352"/>
        <end position="363"/>
    </location>
</feature>
<feature type="compositionally biased region" description="Low complexity" evidence="1">
    <location>
        <begin position="889"/>
        <end position="902"/>
    </location>
</feature>
<feature type="compositionally biased region" description="Low complexity" evidence="1">
    <location>
        <begin position="655"/>
        <end position="669"/>
    </location>
</feature>
<dbReference type="PANTHER" id="PTHR35711:SF1">
    <property type="entry name" value="ECTODERMAL, ISOFORM F"/>
    <property type="match status" value="1"/>
</dbReference>
<feature type="compositionally biased region" description="Low complexity" evidence="1">
    <location>
        <begin position="74"/>
        <end position="85"/>
    </location>
</feature>
<feature type="compositionally biased region" description="Low complexity" evidence="1">
    <location>
        <begin position="210"/>
        <end position="227"/>
    </location>
</feature>
<feature type="region of interest" description="Disordered" evidence="1">
    <location>
        <begin position="210"/>
        <end position="325"/>
    </location>
</feature>
<accession>A0A6A4I653</accession>
<feature type="compositionally biased region" description="Basic residues" evidence="1">
    <location>
        <begin position="138"/>
        <end position="152"/>
    </location>
</feature>
<feature type="compositionally biased region" description="Acidic residues" evidence="1">
    <location>
        <begin position="286"/>
        <end position="319"/>
    </location>
</feature>
<feature type="region of interest" description="Disordered" evidence="1">
    <location>
        <begin position="352"/>
        <end position="376"/>
    </location>
</feature>
<feature type="compositionally biased region" description="Acidic residues" evidence="1">
    <location>
        <begin position="183"/>
        <end position="192"/>
    </location>
</feature>
<organism evidence="2 3">
    <name type="scientific">Gymnopus androsaceus JB14</name>
    <dbReference type="NCBI Taxonomy" id="1447944"/>
    <lineage>
        <taxon>Eukaryota</taxon>
        <taxon>Fungi</taxon>
        <taxon>Dikarya</taxon>
        <taxon>Basidiomycota</taxon>
        <taxon>Agaricomycotina</taxon>
        <taxon>Agaricomycetes</taxon>
        <taxon>Agaricomycetidae</taxon>
        <taxon>Agaricales</taxon>
        <taxon>Marasmiineae</taxon>
        <taxon>Omphalotaceae</taxon>
        <taxon>Gymnopus</taxon>
    </lineage>
</organism>
<feature type="region of interest" description="Disordered" evidence="1">
    <location>
        <begin position="724"/>
        <end position="752"/>
    </location>
</feature>
<name>A0A6A4I653_9AGAR</name>
<feature type="compositionally biased region" description="Acidic residues" evidence="1">
    <location>
        <begin position="563"/>
        <end position="575"/>
    </location>
</feature>
<dbReference type="Proteomes" id="UP000799118">
    <property type="component" value="Unassembled WGS sequence"/>
</dbReference>
<proteinExistence type="predicted"/>
<dbReference type="EMBL" id="ML769404">
    <property type="protein sequence ID" value="KAE9406189.1"/>
    <property type="molecule type" value="Genomic_DNA"/>
</dbReference>
<feature type="region of interest" description="Disordered" evidence="1">
    <location>
        <begin position="563"/>
        <end position="590"/>
    </location>
</feature>
<keyword evidence="3" id="KW-1185">Reference proteome</keyword>
<feature type="compositionally biased region" description="Basic and acidic residues" evidence="1">
    <location>
        <begin position="639"/>
        <end position="650"/>
    </location>
</feature>
<feature type="compositionally biased region" description="Basic residues" evidence="1">
    <location>
        <begin position="859"/>
        <end position="888"/>
    </location>
</feature>
<feature type="compositionally biased region" description="Basic and acidic residues" evidence="1">
    <location>
        <begin position="576"/>
        <end position="588"/>
    </location>
</feature>
<feature type="compositionally biased region" description="Polar residues" evidence="1">
    <location>
        <begin position="95"/>
        <end position="107"/>
    </location>
</feature>
<feature type="region of interest" description="Disordered" evidence="1">
    <location>
        <begin position="806"/>
        <end position="908"/>
    </location>
</feature>